<evidence type="ECO:0000313" key="3">
    <source>
        <dbReference type="Proteomes" id="UP000030300"/>
    </source>
</evidence>
<dbReference type="CDD" id="cd16278">
    <property type="entry name" value="metallo-hydrolase-like_MBL-fold"/>
    <property type="match status" value="1"/>
</dbReference>
<proteinExistence type="predicted"/>
<dbReference type="HOGENOM" id="CLU_048478_2_0_11"/>
<dbReference type="GO" id="GO:0016787">
    <property type="term" value="F:hydrolase activity"/>
    <property type="evidence" value="ECO:0007669"/>
    <property type="project" value="UniProtKB-KW"/>
</dbReference>
<dbReference type="KEGG" id="psim:KR76_03065"/>
<sequence length="257" mass="27258">MLAPNPGIMTLDGTNTWILREPGSGRSIVVDPGPLDDGHLDAVAAVAGEVDAVVVTHHHYDHTEAARSFAERMGCGVRGLDPEQCWRADPLADGEVLSVGGLDVEVLTTPGHTTDSISLLVEADGALLTGDMVLGRGTTVIVHPDGDLGSYFDSIARMRALVTSGRVASLWPAHGPVLPDAAGVLDHYVVHRRDRLAQVEAALPRLGLSPTDLPPDVAEHPTLPRQVVEVVYADVDSSLWDAAESSVRAQLAYLARR</sequence>
<dbReference type="EMBL" id="CP009896">
    <property type="protein sequence ID" value="AIY15992.2"/>
    <property type="molecule type" value="Genomic_DNA"/>
</dbReference>
<dbReference type="STRING" id="2045.KR76_03065"/>
<dbReference type="InterPro" id="IPR036866">
    <property type="entry name" value="RibonucZ/Hydroxyglut_hydro"/>
</dbReference>
<dbReference type="PANTHER" id="PTHR23131:SF0">
    <property type="entry name" value="ENDORIBONUCLEASE LACTB2"/>
    <property type="match status" value="1"/>
</dbReference>
<reference evidence="2 3" key="1">
    <citation type="journal article" date="2015" name="Genome Announc.">
        <title>Complete Genome Sequence of Steroid-Transforming Nocardioides simplex VKM Ac-2033D.</title>
        <authorList>
            <person name="Shtratnikova V.Y."/>
            <person name="Schelkunov M.I."/>
            <person name="Pekov Y.A."/>
            <person name="Fokina V.V."/>
            <person name="Logacheva M.D."/>
            <person name="Sokolov S.L."/>
            <person name="Bragin E.Y."/>
            <person name="Ashapkin V.V."/>
            <person name="Donova M.V."/>
        </authorList>
    </citation>
    <scope>NUCLEOTIDE SEQUENCE [LARGE SCALE GENOMIC DNA]</scope>
    <source>
        <strain evidence="2 3">VKM Ac-2033D</strain>
    </source>
</reference>
<dbReference type="Pfam" id="PF17778">
    <property type="entry name" value="WHD_BLACT"/>
    <property type="match status" value="1"/>
</dbReference>
<dbReference type="SUPFAM" id="SSF56281">
    <property type="entry name" value="Metallo-hydrolase/oxidoreductase"/>
    <property type="match status" value="1"/>
</dbReference>
<gene>
    <name evidence="2" type="ORF">KR76_03065</name>
</gene>
<dbReference type="Proteomes" id="UP000030300">
    <property type="component" value="Chromosome"/>
</dbReference>
<dbReference type="InterPro" id="IPR050662">
    <property type="entry name" value="Sec-metab_biosynth-thioest"/>
</dbReference>
<dbReference type="eggNOG" id="COG0491">
    <property type="taxonomic scope" value="Bacteria"/>
</dbReference>
<dbReference type="Pfam" id="PF00753">
    <property type="entry name" value="Lactamase_B"/>
    <property type="match status" value="1"/>
</dbReference>
<keyword evidence="2" id="KW-0378">Hydrolase</keyword>
<dbReference type="InterPro" id="IPR041516">
    <property type="entry name" value="LACTB2_WH"/>
</dbReference>
<keyword evidence="3" id="KW-1185">Reference proteome</keyword>
<evidence type="ECO:0000259" key="1">
    <source>
        <dbReference type="SMART" id="SM00849"/>
    </source>
</evidence>
<dbReference type="PANTHER" id="PTHR23131">
    <property type="entry name" value="ENDORIBONUCLEASE LACTB2"/>
    <property type="match status" value="1"/>
</dbReference>
<dbReference type="InterPro" id="IPR036388">
    <property type="entry name" value="WH-like_DNA-bd_sf"/>
</dbReference>
<dbReference type="Gene3D" id="3.60.15.10">
    <property type="entry name" value="Ribonuclease Z/Hydroxyacylglutathione hydrolase-like"/>
    <property type="match status" value="1"/>
</dbReference>
<feature type="domain" description="Metallo-beta-lactamase" evidence="1">
    <location>
        <begin position="13"/>
        <end position="174"/>
    </location>
</feature>
<evidence type="ECO:0000313" key="2">
    <source>
        <dbReference type="EMBL" id="AIY15992.2"/>
    </source>
</evidence>
<accession>A0A0A1DHD6</accession>
<dbReference type="Gene3D" id="1.10.10.10">
    <property type="entry name" value="Winged helix-like DNA-binding domain superfamily/Winged helix DNA-binding domain"/>
    <property type="match status" value="1"/>
</dbReference>
<dbReference type="SMART" id="SM00849">
    <property type="entry name" value="Lactamase_B"/>
    <property type="match status" value="1"/>
</dbReference>
<name>A0A0A1DHD6_NOCSI</name>
<dbReference type="InterPro" id="IPR001279">
    <property type="entry name" value="Metallo-B-lactamas"/>
</dbReference>
<dbReference type="AlphaFoldDB" id="A0A0A1DHD6"/>
<protein>
    <submittedName>
        <fullName evidence="2">Zn-dependent hydrolase, including glyoxylase</fullName>
    </submittedName>
</protein>
<organism evidence="2 3">
    <name type="scientific">Nocardioides simplex</name>
    <name type="common">Arthrobacter simplex</name>
    <dbReference type="NCBI Taxonomy" id="2045"/>
    <lineage>
        <taxon>Bacteria</taxon>
        <taxon>Bacillati</taxon>
        <taxon>Actinomycetota</taxon>
        <taxon>Actinomycetes</taxon>
        <taxon>Propionibacteriales</taxon>
        <taxon>Nocardioidaceae</taxon>
        <taxon>Pimelobacter</taxon>
    </lineage>
</organism>